<feature type="region of interest" description="Disordered" evidence="1">
    <location>
        <begin position="302"/>
        <end position="332"/>
    </location>
</feature>
<organism evidence="2">
    <name type="scientific">Psilocybe cubensis</name>
    <name type="common">Psychedelic mushroom</name>
    <name type="synonym">Stropharia cubensis</name>
    <dbReference type="NCBI Taxonomy" id="181762"/>
    <lineage>
        <taxon>Eukaryota</taxon>
        <taxon>Fungi</taxon>
        <taxon>Dikarya</taxon>
        <taxon>Basidiomycota</taxon>
        <taxon>Agaricomycotina</taxon>
        <taxon>Agaricomycetes</taxon>
        <taxon>Agaricomycetidae</taxon>
        <taxon>Agaricales</taxon>
        <taxon>Agaricineae</taxon>
        <taxon>Strophariaceae</taxon>
        <taxon>Psilocybe</taxon>
    </lineage>
</organism>
<feature type="region of interest" description="Disordered" evidence="1">
    <location>
        <begin position="346"/>
        <end position="423"/>
    </location>
</feature>
<sequence length="458" mass="50451">MASTSTSQDPGTVLTSTSTPTSIPTSPQIITQIPNVDLTALAKTTRKSLDRLASFSNMQRYQNPIFQISFNLSNPSHNHLATDPLPILTKISAKIHALIRLIDASMLAAQLGYQLATDAISLCESTLIVVDSELGEWDAGVSIDIEVLRETCRSGCENAVKVMEGFRDVRQEAYKIAAATKDNMFVVLVPPDKDHAEKMKIHLKDIGTGLVANLNLLSDFARAVMSVSDWWTFMQADLESTKPTTIPSPNAISAYTQEEVRTMQTRWFALKEGFQKYYDIISVAQGRYPDLLPSSSTAWKEVTTARRHAPSSLGHGEEGSKPHHTRSPTRVPTNVIAKGMQAMFNKVIRPKLRKPDAVSKSISKGKEKDKGSSPMSPMSRSNSAHPSISFYHSGTPSTISRSSSLSIRGRRQNNERKWTESGLPRTRRTTLLSCCSVKLFGEDEVSRLGSHVGGFMIR</sequence>
<feature type="compositionally biased region" description="Polar residues" evidence="1">
    <location>
        <begin position="1"/>
        <end position="14"/>
    </location>
</feature>
<name>A0A8H7XRS8_PSICU</name>
<evidence type="ECO:0000256" key="1">
    <source>
        <dbReference type="SAM" id="MobiDB-lite"/>
    </source>
</evidence>
<feature type="compositionally biased region" description="Low complexity" evidence="1">
    <location>
        <begin position="393"/>
        <end position="407"/>
    </location>
</feature>
<dbReference type="EMBL" id="JAFIQS010000009">
    <property type="protein sequence ID" value="KAG5165638.1"/>
    <property type="molecule type" value="Genomic_DNA"/>
</dbReference>
<reference evidence="2" key="1">
    <citation type="submission" date="2021-02" db="EMBL/GenBank/DDBJ databases">
        <title>Psilocybe cubensis genome.</title>
        <authorList>
            <person name="Mckernan K.J."/>
            <person name="Crawford S."/>
            <person name="Trippe A."/>
            <person name="Kane L.T."/>
            <person name="Mclaughlin S."/>
        </authorList>
    </citation>
    <scope>NUCLEOTIDE SEQUENCE [LARGE SCALE GENOMIC DNA]</scope>
    <source>
        <strain evidence="2">MGC-MH-2018</strain>
    </source>
</reference>
<feature type="compositionally biased region" description="Low complexity" evidence="1">
    <location>
        <begin position="15"/>
        <end position="27"/>
    </location>
</feature>
<dbReference type="AlphaFoldDB" id="A0A8H7XRS8"/>
<evidence type="ECO:0000313" key="2">
    <source>
        <dbReference type="EMBL" id="KAG5165638.1"/>
    </source>
</evidence>
<gene>
    <name evidence="2" type="ORF">JR316_009220</name>
</gene>
<proteinExistence type="predicted"/>
<feature type="compositionally biased region" description="Low complexity" evidence="1">
    <location>
        <begin position="372"/>
        <end position="383"/>
    </location>
</feature>
<feature type="region of interest" description="Disordered" evidence="1">
    <location>
        <begin position="1"/>
        <end position="27"/>
    </location>
</feature>
<protein>
    <submittedName>
        <fullName evidence="2">Uncharacterized protein</fullName>
    </submittedName>
</protein>
<accession>A0A8H7XRS8</accession>
<comment type="caution">
    <text evidence="2">The sequence shown here is derived from an EMBL/GenBank/DDBJ whole genome shotgun (WGS) entry which is preliminary data.</text>
</comment>